<protein>
    <submittedName>
        <fullName evidence="2">Restriction endonuclease</fullName>
    </submittedName>
</protein>
<name>A0A4Z0D3N3_9FIRM</name>
<keyword evidence="2" id="KW-0540">Nuclease</keyword>
<dbReference type="SUPFAM" id="SSF52980">
    <property type="entry name" value="Restriction endonuclease-like"/>
    <property type="match status" value="1"/>
</dbReference>
<dbReference type="GO" id="GO:0015666">
    <property type="term" value="F:restriction endodeoxyribonuclease activity"/>
    <property type="evidence" value="ECO:0007669"/>
    <property type="project" value="TreeGrafter"/>
</dbReference>
<sequence>MELGLENDLIIRCDRCSSIHIIDKDSLDVDTYSYERNMGFEVEYVFAGEYSCEKCGNFMHYTVRAYEYPVGILNYEDYESRGCTFAQAPSIAVNYYEFDYRNYEEVEIGTEVNRAYLNIYKVLHDREEIYNLSSREFEEFVAELFRQQGFDVALTPETRDGGCDIIATKNIGGLPFMLLIECKKHAKRNPVGVSLVRSLLGVQADRKANKAVLVTTSSFTKPARQFAERQQHLISLVDINDLMQMIR</sequence>
<dbReference type="AlphaFoldDB" id="A0A4Z0D3N3"/>
<reference evidence="2 3" key="1">
    <citation type="submission" date="2019-03" db="EMBL/GenBank/DDBJ databases">
        <title>Draft genome sequence data and analysis of a Fermenting Bacterium, Soehngenia longevitae strain 1933PT, isolated from petroleum reservoir in Azerbaijan.</title>
        <authorList>
            <person name="Grouzdev D.S."/>
            <person name="Bidzhieva S.K."/>
            <person name="Sokolova D.S."/>
            <person name="Tourova T.P."/>
            <person name="Poltaraus A.B."/>
            <person name="Nazina T.N."/>
        </authorList>
    </citation>
    <scope>NUCLEOTIDE SEQUENCE [LARGE SCALE GENOMIC DNA]</scope>
    <source>
        <strain evidence="2 3">1933P</strain>
    </source>
</reference>
<dbReference type="Pfam" id="PF04471">
    <property type="entry name" value="Mrr_cat"/>
    <property type="match status" value="1"/>
</dbReference>
<dbReference type="InterPro" id="IPR007560">
    <property type="entry name" value="Restrct_endonuc_IV_Mrr"/>
</dbReference>
<organism evidence="2 3">
    <name type="scientific">Soehngenia longivitae</name>
    <dbReference type="NCBI Taxonomy" id="2562294"/>
    <lineage>
        <taxon>Bacteria</taxon>
        <taxon>Bacillati</taxon>
        <taxon>Bacillota</taxon>
        <taxon>Tissierellia</taxon>
        <taxon>Tissierellales</taxon>
        <taxon>Tissierellaceae</taxon>
        <taxon>Soehngenia</taxon>
    </lineage>
</organism>
<dbReference type="EMBL" id="SRIB01000006">
    <property type="protein sequence ID" value="TFZ40197.1"/>
    <property type="molecule type" value="Genomic_DNA"/>
</dbReference>
<evidence type="ECO:0000313" key="3">
    <source>
        <dbReference type="Proteomes" id="UP000298381"/>
    </source>
</evidence>
<dbReference type="GO" id="GO:0009307">
    <property type="term" value="P:DNA restriction-modification system"/>
    <property type="evidence" value="ECO:0007669"/>
    <property type="project" value="InterPro"/>
</dbReference>
<comment type="caution">
    <text evidence="2">The sequence shown here is derived from an EMBL/GenBank/DDBJ whole genome shotgun (WGS) entry which is preliminary data.</text>
</comment>
<dbReference type="InterPro" id="IPR011856">
    <property type="entry name" value="tRNA_endonuc-like_dom_sf"/>
</dbReference>
<dbReference type="PANTHER" id="PTHR30015:SF7">
    <property type="entry name" value="TYPE IV METHYL-DIRECTED RESTRICTION ENZYME ECOKMRR"/>
    <property type="match status" value="1"/>
</dbReference>
<dbReference type="PANTHER" id="PTHR30015">
    <property type="entry name" value="MRR RESTRICTION SYSTEM PROTEIN"/>
    <property type="match status" value="1"/>
</dbReference>
<gene>
    <name evidence="2" type="ORF">E4100_05130</name>
</gene>
<evidence type="ECO:0000259" key="1">
    <source>
        <dbReference type="Pfam" id="PF04471"/>
    </source>
</evidence>
<dbReference type="RefSeq" id="WP_135270970.1">
    <property type="nucleotide sequence ID" value="NZ_SRIB01000006.1"/>
</dbReference>
<keyword evidence="2" id="KW-0255">Endonuclease</keyword>
<dbReference type="OrthoDB" id="9803736at2"/>
<evidence type="ECO:0000313" key="2">
    <source>
        <dbReference type="EMBL" id="TFZ40197.1"/>
    </source>
</evidence>
<accession>A0A4Z0D3N3</accession>
<keyword evidence="2" id="KW-0378">Hydrolase</keyword>
<proteinExistence type="predicted"/>
<dbReference type="Proteomes" id="UP000298381">
    <property type="component" value="Unassembled WGS sequence"/>
</dbReference>
<dbReference type="Gene3D" id="3.40.1350.10">
    <property type="match status" value="1"/>
</dbReference>
<dbReference type="InterPro" id="IPR052906">
    <property type="entry name" value="Type_IV_Methyl-Rstrct_Enzyme"/>
</dbReference>
<keyword evidence="3" id="KW-1185">Reference proteome</keyword>
<feature type="domain" description="Restriction endonuclease type IV Mrr" evidence="1">
    <location>
        <begin position="130"/>
        <end position="246"/>
    </location>
</feature>
<dbReference type="InterPro" id="IPR011335">
    <property type="entry name" value="Restrct_endonuc-II-like"/>
</dbReference>
<dbReference type="GO" id="GO:0003677">
    <property type="term" value="F:DNA binding"/>
    <property type="evidence" value="ECO:0007669"/>
    <property type="project" value="InterPro"/>
</dbReference>